<dbReference type="Proteomes" id="UP000000724">
    <property type="component" value="Contig Pc00c20"/>
</dbReference>
<evidence type="ECO:0000313" key="2">
    <source>
        <dbReference type="EMBL" id="CAP86017.1"/>
    </source>
</evidence>
<proteinExistence type="predicted"/>
<feature type="compositionally biased region" description="Basic and acidic residues" evidence="1">
    <location>
        <begin position="7"/>
        <end position="22"/>
    </location>
</feature>
<keyword evidence="3" id="KW-1185">Reference proteome</keyword>
<dbReference type="VEuPathDB" id="FungiDB:PCH_Pc20g06880"/>
<name>B6HDB3_PENRW</name>
<dbReference type="EMBL" id="AM920435">
    <property type="protein sequence ID" value="CAP86017.1"/>
    <property type="molecule type" value="Genomic_DNA"/>
</dbReference>
<organism evidence="2 3">
    <name type="scientific">Penicillium rubens (strain ATCC 28089 / DSM 1075 / NRRL 1951 / Wisconsin 54-1255)</name>
    <name type="common">Penicillium chrysogenum</name>
    <dbReference type="NCBI Taxonomy" id="500485"/>
    <lineage>
        <taxon>Eukaryota</taxon>
        <taxon>Fungi</taxon>
        <taxon>Dikarya</taxon>
        <taxon>Ascomycota</taxon>
        <taxon>Pezizomycotina</taxon>
        <taxon>Eurotiomycetes</taxon>
        <taxon>Eurotiomycetidae</taxon>
        <taxon>Eurotiales</taxon>
        <taxon>Aspergillaceae</taxon>
        <taxon>Penicillium</taxon>
        <taxon>Penicillium chrysogenum species complex</taxon>
    </lineage>
</organism>
<evidence type="ECO:0000256" key="1">
    <source>
        <dbReference type="SAM" id="MobiDB-lite"/>
    </source>
</evidence>
<dbReference type="HOGENOM" id="CLU_1886451_0_0_1"/>
<reference evidence="2 3" key="1">
    <citation type="journal article" date="2008" name="Nat. Biotechnol.">
        <title>Genome sequencing and analysis of the filamentous fungus Penicillium chrysogenum.</title>
        <authorList>
            <person name="van den Berg M.A."/>
            <person name="Albang R."/>
            <person name="Albermann K."/>
            <person name="Badger J.H."/>
            <person name="Daran J.-M."/>
            <person name="Driessen A.J.M."/>
            <person name="Garcia-Estrada C."/>
            <person name="Fedorova N.D."/>
            <person name="Harris D.M."/>
            <person name="Heijne W.H.M."/>
            <person name="Joardar V.S."/>
            <person name="Kiel J.A.K.W."/>
            <person name="Kovalchuk A."/>
            <person name="Martin J.F."/>
            <person name="Nierman W.C."/>
            <person name="Nijland J.G."/>
            <person name="Pronk J.T."/>
            <person name="Roubos J.A."/>
            <person name="van der Klei I.J."/>
            <person name="van Peij N.N.M.E."/>
            <person name="Veenhuis M."/>
            <person name="von Doehren H."/>
            <person name="Wagner C."/>
            <person name="Wortman J.R."/>
            <person name="Bovenberg R.A.L."/>
        </authorList>
    </citation>
    <scope>NUCLEOTIDE SEQUENCE [LARGE SCALE GENOMIC DNA]</scope>
    <source>
        <strain evidence="3">ATCC 28089 / DSM 1075 / NRRL 1951 / Wisconsin 54-1255</strain>
    </source>
</reference>
<feature type="compositionally biased region" description="Low complexity" evidence="1">
    <location>
        <begin position="101"/>
        <end position="110"/>
    </location>
</feature>
<feature type="region of interest" description="Disordered" evidence="1">
    <location>
        <begin position="96"/>
        <end position="135"/>
    </location>
</feature>
<dbReference type="AlphaFoldDB" id="B6HDB3"/>
<feature type="region of interest" description="Disordered" evidence="1">
    <location>
        <begin position="1"/>
        <end position="22"/>
    </location>
</feature>
<sequence length="135" mass="15144">MTYCITRPERKGRWSGRDHSSDAETICNPQIKKVTVHRDVTFWEPRAPKTYDGASDFIGETAEIHFSRANQTKTTPGPESLPTIQTPLTKSTILPLRESTTFRTTPTITTQARNDQKGPLTTNLYPETYIGGEST</sequence>
<gene>
    <name evidence="2" type="ORF">Pc20g06880</name>
    <name evidence="2" type="ORF">PCH_Pc20g06880</name>
</gene>
<accession>B6HDB3</accession>
<protein>
    <submittedName>
        <fullName evidence="2">Uncharacterized protein</fullName>
    </submittedName>
</protein>
<evidence type="ECO:0000313" key="3">
    <source>
        <dbReference type="Proteomes" id="UP000000724"/>
    </source>
</evidence>